<dbReference type="Gene3D" id="3.20.20.70">
    <property type="entry name" value="Aldolase class I"/>
    <property type="match status" value="1"/>
</dbReference>
<evidence type="ECO:0000256" key="6">
    <source>
        <dbReference type="ARBA" id="ARBA00023004"/>
    </source>
</evidence>
<dbReference type="STRING" id="1122142.SAMN02910414_00930"/>
<evidence type="ECO:0000256" key="4">
    <source>
        <dbReference type="ARBA" id="ARBA00022691"/>
    </source>
</evidence>
<feature type="domain" description="Radical SAM core" evidence="10">
    <location>
        <begin position="1"/>
        <end position="243"/>
    </location>
</feature>
<keyword evidence="9" id="KW-0004">4Fe-4S</keyword>
<dbReference type="SFLD" id="SFLDG01082">
    <property type="entry name" value="B12-binding_domain_containing"/>
    <property type="match status" value="1"/>
</dbReference>
<evidence type="ECO:0000313" key="12">
    <source>
        <dbReference type="Proteomes" id="UP000183918"/>
    </source>
</evidence>
<dbReference type="PANTHER" id="PTHR13932:SF5">
    <property type="entry name" value="RADICAL S-ADENOSYL METHIONINE DOMAIN-CONTAINING PROTEIN 1, MITOCHONDRIAL"/>
    <property type="match status" value="1"/>
</dbReference>
<dbReference type="SFLD" id="SFLDG01065">
    <property type="entry name" value="anaerobic_coproporphyrinogen-I"/>
    <property type="match status" value="1"/>
</dbReference>
<keyword evidence="6 9" id="KW-0408">Iron</keyword>
<dbReference type="EMBL" id="FNPG01000009">
    <property type="protein sequence ID" value="SDY17212.1"/>
    <property type="molecule type" value="Genomic_DNA"/>
</dbReference>
<keyword evidence="4 9" id="KW-0949">S-adenosyl-L-methionine</keyword>
<sequence length="391" mass="44952">MEELELYVHIPFCIKKCDYCDFLSFSANAKTQKEYVDALIRELLYYASRLKDRKIVSIFIGGGTPSWLDYNLLVSIVDVIKGNFCVAEDAEVTLEANPGTVVKPAMESYKKAGINRLSIGLQSTSDKELKLLGRVHTFEQFLKIYDMARECGFDNINIDLISGLPYQKIEDFMKSLNDVIRLKPEHVSVYSLIIEEGTPFYDKFKCDDDKQHAGMRTEALPNEDEVYAMCKMTQETLKKAGYLQYETSNFAKKGLECKHNIGYWQRKDYLGVGLGAASLIDNVRYSNKRDIYDYIKATQKLDLYNNIHETVQTLSKQDQMEEFMFLGLRMNNGVARDDFEKNFNIPIEGVYKLTLDKLKREGLLEQNQGRIFLTDKGADLANYCMSLFLLD</sequence>
<dbReference type="RefSeq" id="WP_074716560.1">
    <property type="nucleotide sequence ID" value="NZ_FNPG01000009.1"/>
</dbReference>
<dbReference type="SMART" id="SM00729">
    <property type="entry name" value="Elp3"/>
    <property type="match status" value="1"/>
</dbReference>
<dbReference type="InterPro" id="IPR006638">
    <property type="entry name" value="Elp3/MiaA/NifB-like_rSAM"/>
</dbReference>
<organism evidence="11 12">
    <name type="scientific">Lachnobacterium bovis DSM 14045</name>
    <dbReference type="NCBI Taxonomy" id="1122142"/>
    <lineage>
        <taxon>Bacteria</taxon>
        <taxon>Bacillati</taxon>
        <taxon>Bacillota</taxon>
        <taxon>Clostridia</taxon>
        <taxon>Lachnospirales</taxon>
        <taxon>Lachnospiraceae</taxon>
        <taxon>Lachnobacterium</taxon>
    </lineage>
</organism>
<name>A0A1H3HP31_9FIRM</name>
<keyword evidence="7 9" id="KW-0411">Iron-sulfur</keyword>
<dbReference type="InterPro" id="IPR013785">
    <property type="entry name" value="Aldolase_TIM"/>
</dbReference>
<protein>
    <recommendedName>
        <fullName evidence="2 9">Heme chaperone HemW</fullName>
    </recommendedName>
</protein>
<comment type="function">
    <text evidence="9">Probably acts as a heme chaperone, transferring heme to an unknown acceptor. Binds one molecule of heme per monomer, possibly covalently. Binds 1 [4Fe-4S] cluster. The cluster is coordinated with 3 cysteines and an exchangeable S-adenosyl-L-methionine.</text>
</comment>
<dbReference type="GO" id="GO:0005737">
    <property type="term" value="C:cytoplasm"/>
    <property type="evidence" value="ECO:0007669"/>
    <property type="project" value="UniProtKB-SubCell"/>
</dbReference>
<dbReference type="GO" id="GO:0004109">
    <property type="term" value="F:coproporphyrinogen oxidase activity"/>
    <property type="evidence" value="ECO:0007669"/>
    <property type="project" value="InterPro"/>
</dbReference>
<keyword evidence="12" id="KW-1185">Reference proteome</keyword>
<dbReference type="SUPFAM" id="SSF102114">
    <property type="entry name" value="Radical SAM enzymes"/>
    <property type="match status" value="1"/>
</dbReference>
<dbReference type="Pfam" id="PF04055">
    <property type="entry name" value="Radical_SAM"/>
    <property type="match status" value="1"/>
</dbReference>
<dbReference type="SFLD" id="SFLDF00288">
    <property type="entry name" value="HemN-like__clustered_with_nucl"/>
    <property type="match status" value="1"/>
</dbReference>
<keyword evidence="8 9" id="KW-0143">Chaperone</keyword>
<keyword evidence="5 9" id="KW-0479">Metal-binding</keyword>
<dbReference type="AlphaFoldDB" id="A0A1H3HP31"/>
<dbReference type="NCBIfam" id="TIGR00539">
    <property type="entry name" value="hemN_rel"/>
    <property type="match status" value="1"/>
</dbReference>
<dbReference type="GO" id="GO:0006779">
    <property type="term" value="P:porphyrin-containing compound biosynthetic process"/>
    <property type="evidence" value="ECO:0007669"/>
    <property type="project" value="InterPro"/>
</dbReference>
<evidence type="ECO:0000256" key="2">
    <source>
        <dbReference type="ARBA" id="ARBA00017228"/>
    </source>
</evidence>
<evidence type="ECO:0000256" key="5">
    <source>
        <dbReference type="ARBA" id="ARBA00022723"/>
    </source>
</evidence>
<dbReference type="SFLD" id="SFLDF00562">
    <property type="entry name" value="HemN-like__clustered_with_heat"/>
    <property type="match status" value="1"/>
</dbReference>
<dbReference type="Pfam" id="PF06969">
    <property type="entry name" value="HemN_C"/>
    <property type="match status" value="1"/>
</dbReference>
<evidence type="ECO:0000256" key="7">
    <source>
        <dbReference type="ARBA" id="ARBA00023014"/>
    </source>
</evidence>
<keyword evidence="9" id="KW-0963">Cytoplasm</keyword>
<evidence type="ECO:0000256" key="8">
    <source>
        <dbReference type="ARBA" id="ARBA00023186"/>
    </source>
</evidence>
<gene>
    <name evidence="11" type="ORF">SAMN02910414_00930</name>
</gene>
<dbReference type="OrthoDB" id="9808022at2"/>
<comment type="subcellular location">
    <subcellularLocation>
        <location evidence="9">Cytoplasm</location>
    </subcellularLocation>
</comment>
<comment type="similarity">
    <text evidence="1">Belongs to the anaerobic coproporphyrinogen-III oxidase family. HemW subfamily.</text>
</comment>
<dbReference type="Proteomes" id="UP000183918">
    <property type="component" value="Unassembled WGS sequence"/>
</dbReference>
<evidence type="ECO:0000313" key="11">
    <source>
        <dbReference type="EMBL" id="SDY17212.1"/>
    </source>
</evidence>
<evidence type="ECO:0000256" key="3">
    <source>
        <dbReference type="ARBA" id="ARBA00022617"/>
    </source>
</evidence>
<evidence type="ECO:0000256" key="9">
    <source>
        <dbReference type="RuleBase" id="RU364116"/>
    </source>
</evidence>
<dbReference type="PROSITE" id="PS51918">
    <property type="entry name" value="RADICAL_SAM"/>
    <property type="match status" value="1"/>
</dbReference>
<dbReference type="InterPro" id="IPR034505">
    <property type="entry name" value="Coproporphyrinogen-III_oxidase"/>
</dbReference>
<keyword evidence="3 9" id="KW-0349">Heme</keyword>
<dbReference type="GO" id="GO:0046872">
    <property type="term" value="F:metal ion binding"/>
    <property type="evidence" value="ECO:0007669"/>
    <property type="project" value="UniProtKB-UniRule"/>
</dbReference>
<dbReference type="InterPro" id="IPR010723">
    <property type="entry name" value="HemN_C"/>
</dbReference>
<reference evidence="11 12" key="1">
    <citation type="submission" date="2016-10" db="EMBL/GenBank/DDBJ databases">
        <authorList>
            <person name="de Groot N.N."/>
        </authorList>
    </citation>
    <scope>NUCLEOTIDE SEQUENCE [LARGE SCALE GENOMIC DNA]</scope>
    <source>
        <strain evidence="11 12">DSM 14045</strain>
    </source>
</reference>
<proteinExistence type="inferred from homology"/>
<dbReference type="InterPro" id="IPR007197">
    <property type="entry name" value="rSAM"/>
</dbReference>
<dbReference type="CDD" id="cd01335">
    <property type="entry name" value="Radical_SAM"/>
    <property type="match status" value="1"/>
</dbReference>
<accession>A0A1H3HP31</accession>
<evidence type="ECO:0000256" key="1">
    <source>
        <dbReference type="ARBA" id="ARBA00006100"/>
    </source>
</evidence>
<dbReference type="SFLD" id="SFLDS00029">
    <property type="entry name" value="Radical_SAM"/>
    <property type="match status" value="1"/>
</dbReference>
<dbReference type="InterPro" id="IPR004559">
    <property type="entry name" value="HemW-like"/>
</dbReference>
<dbReference type="InterPro" id="IPR058240">
    <property type="entry name" value="rSAM_sf"/>
</dbReference>
<dbReference type="GO" id="GO:0051539">
    <property type="term" value="F:4 iron, 4 sulfur cluster binding"/>
    <property type="evidence" value="ECO:0007669"/>
    <property type="project" value="UniProtKB-UniRule"/>
</dbReference>
<evidence type="ECO:0000259" key="10">
    <source>
        <dbReference type="PROSITE" id="PS51918"/>
    </source>
</evidence>
<dbReference type="PANTHER" id="PTHR13932">
    <property type="entry name" value="COPROPORPHYRINIGEN III OXIDASE"/>
    <property type="match status" value="1"/>
</dbReference>